<name>A0A0M2UR12_9BACT</name>
<dbReference type="FunFam" id="3.30.70.1430:FF:000001">
    <property type="entry name" value="Efflux pump membrane transporter"/>
    <property type="match status" value="1"/>
</dbReference>
<gene>
    <name evidence="9" type="ORF">BROFUL_03233</name>
</gene>
<evidence type="ECO:0000256" key="4">
    <source>
        <dbReference type="ARBA" id="ARBA00022519"/>
    </source>
</evidence>
<protein>
    <submittedName>
        <fullName evidence="9">Acriflavin resistance protein</fullName>
    </submittedName>
</protein>
<sequence length="975" mass="107113">MNISGPFIRRPVMTTLVMIGILLFGIAGYRLLPVSDLPNVDFPTLLVSASLPGASPETMSSSVATPLERQFSTIEGLDSMTSTSALGSTQITLQFKLSRNIDAAAQDVQTAITQATPFLPQDLPQPPTYKKVNPADQPVLYIALTSRTLPLWELHDYADTLMAQRISMTSGVSLVQIYGPQKYAVRVQLNPHALAGKGIGIDTVEDALRNANVNLPTGTLDGTHKAFTILATGQLFKAFDYRSVIVTYRDGSPVRLEELGRIIDSVENDKAAAWYVDKNGSQRAVVLAVQRQPGTNAVEVAGNVKKLLPVFQSHLPPSAEMHILYDRSESILKSIHEVKFTMILTFALVVMTILLFLRNFSATVIPSLALPLSIVGTFAVMYLFNYSMDNLSLVALILAIGFVVDDAIVILENIVRHMEMGEKPFQAALKGSGEISFTILSMTLSLAAVFIPVLFMGGVVGRLFREFAVTICVAILISGFVSLSLTPMLCSRFLRPPSEKKHGRLYMAIENFFNRLLKVYERSLRLALQYRLTTLAASGVILLATGYFFTTIPKGFLPNEDQGQIFAITEAQEGISFDKMVQLQQSVADIVHKDPNVKDFYSSVGSSGAAASPNQGMMFIHLKPRSERRLSSAQVIGELHQKLATIPGIRIFMQDPPEIRIGGRLTKSLYQFTLQSPNIEELYHYAPILEAEMQNLPILQDVTSDLQIKSPQINVVIHRDKASTLGVTARQIESALYSAYGNRWVSTIYAPNDQYKVIMELEPQYQINQDTLHMLYINSLNGLPIPLYAVATLTENLGPQTINHLGQFPAVTISFNLKPGISLSEAVTGVNELARKTLPPAINTSFQGTAQEFQSSMQGLGVLLFLAILVIYIVLGILYESFIHPITILSGLPSAGLGALMTLLLFHLDLDVYGFVGLVMLIGIVKKNAIMQIDFALETQRKEGTNPLEAIYQGCLTRFRPIMMTTMAALMGALR</sequence>
<dbReference type="Gene3D" id="3.30.70.1440">
    <property type="entry name" value="Multidrug efflux transporter AcrB pore domain"/>
    <property type="match status" value="1"/>
</dbReference>
<feature type="transmembrane region" description="Helical" evidence="8">
    <location>
        <begin position="912"/>
        <end position="930"/>
    </location>
</feature>
<comment type="subcellular location">
    <subcellularLocation>
        <location evidence="1">Cell inner membrane</location>
        <topology evidence="1">Multi-pass membrane protein</topology>
    </subcellularLocation>
</comment>
<proteinExistence type="predicted"/>
<dbReference type="PANTHER" id="PTHR32063:SF21">
    <property type="entry name" value="MULTIDRUG RESISTANCE PROTEIN MDTB"/>
    <property type="match status" value="1"/>
</dbReference>
<dbReference type="PANTHER" id="PTHR32063">
    <property type="match status" value="1"/>
</dbReference>
<feature type="transmembrane region" description="Helical" evidence="8">
    <location>
        <begin position="467"/>
        <end position="494"/>
    </location>
</feature>
<dbReference type="GO" id="GO:0042910">
    <property type="term" value="F:xenobiotic transmembrane transporter activity"/>
    <property type="evidence" value="ECO:0007669"/>
    <property type="project" value="TreeGrafter"/>
</dbReference>
<dbReference type="EMBL" id="LAQJ01000295">
    <property type="protein sequence ID" value="KKO18085.1"/>
    <property type="molecule type" value="Genomic_DNA"/>
</dbReference>
<evidence type="ECO:0000256" key="6">
    <source>
        <dbReference type="ARBA" id="ARBA00022989"/>
    </source>
</evidence>
<dbReference type="Gene3D" id="3.30.2090.10">
    <property type="entry name" value="Multidrug efflux transporter AcrB TolC docking domain, DN and DC subdomains"/>
    <property type="match status" value="2"/>
</dbReference>
<dbReference type="Gene3D" id="3.30.70.1430">
    <property type="entry name" value="Multidrug efflux transporter AcrB pore domain"/>
    <property type="match status" value="2"/>
</dbReference>
<dbReference type="SUPFAM" id="SSF82693">
    <property type="entry name" value="Multidrug efflux transporter AcrB pore domain, PN1, PN2, PC1 and PC2 subdomains"/>
    <property type="match status" value="3"/>
</dbReference>
<evidence type="ECO:0000313" key="9">
    <source>
        <dbReference type="EMBL" id="KKO18085.1"/>
    </source>
</evidence>
<feature type="transmembrane region" description="Helical" evidence="8">
    <location>
        <begin position="886"/>
        <end position="906"/>
    </location>
</feature>
<keyword evidence="6 8" id="KW-1133">Transmembrane helix</keyword>
<keyword evidence="2" id="KW-0813">Transport</keyword>
<dbReference type="Proteomes" id="UP000034954">
    <property type="component" value="Unassembled WGS sequence"/>
</dbReference>
<dbReference type="GO" id="GO:0005886">
    <property type="term" value="C:plasma membrane"/>
    <property type="evidence" value="ECO:0007669"/>
    <property type="project" value="UniProtKB-SubCell"/>
</dbReference>
<dbReference type="PRINTS" id="PR00702">
    <property type="entry name" value="ACRIFLAVINRP"/>
</dbReference>
<dbReference type="FunFam" id="1.20.1640.10:FF:000001">
    <property type="entry name" value="Efflux pump membrane transporter"/>
    <property type="match status" value="1"/>
</dbReference>
<evidence type="ECO:0000256" key="1">
    <source>
        <dbReference type="ARBA" id="ARBA00004429"/>
    </source>
</evidence>
<accession>A0A0M2UR12</accession>
<keyword evidence="5 8" id="KW-0812">Transmembrane</keyword>
<dbReference type="Pfam" id="PF00873">
    <property type="entry name" value="ACR_tran"/>
    <property type="match status" value="1"/>
</dbReference>
<dbReference type="PATRIC" id="fig|380242.3.peg.3981"/>
<keyword evidence="3" id="KW-1003">Cell membrane</keyword>
<comment type="caution">
    <text evidence="9">The sequence shown here is derived from an EMBL/GenBank/DDBJ whole genome shotgun (WGS) entry which is preliminary data.</text>
</comment>
<evidence type="ECO:0000256" key="5">
    <source>
        <dbReference type="ARBA" id="ARBA00022692"/>
    </source>
</evidence>
<evidence type="ECO:0000256" key="7">
    <source>
        <dbReference type="ARBA" id="ARBA00023136"/>
    </source>
</evidence>
<feature type="transmembrane region" description="Helical" evidence="8">
    <location>
        <begin position="390"/>
        <end position="415"/>
    </location>
</feature>
<dbReference type="InterPro" id="IPR001036">
    <property type="entry name" value="Acrflvin-R"/>
</dbReference>
<keyword evidence="4" id="KW-0997">Cell inner membrane</keyword>
<dbReference type="AlphaFoldDB" id="A0A0M2UR12"/>
<reference evidence="9 10" key="1">
    <citation type="journal article" date="2013" name="BMC Microbiol.">
        <title>Identification of the type II cytochrome c maturation pathway in anammox bacteria by comparative genomics.</title>
        <authorList>
            <person name="Ferousi C."/>
            <person name="Speth D.R."/>
            <person name="Reimann J."/>
            <person name="Op den Camp H.J."/>
            <person name="Allen J.W."/>
            <person name="Keltjens J.T."/>
            <person name="Jetten M.S."/>
        </authorList>
    </citation>
    <scope>NUCLEOTIDE SEQUENCE [LARGE SCALE GENOMIC DNA]</scope>
    <source>
        <strain evidence="9">RU1</strain>
    </source>
</reference>
<dbReference type="SUPFAM" id="SSF82866">
    <property type="entry name" value="Multidrug efflux transporter AcrB transmembrane domain"/>
    <property type="match status" value="2"/>
</dbReference>
<feature type="transmembrane region" description="Helical" evidence="8">
    <location>
        <begin position="12"/>
        <end position="32"/>
    </location>
</feature>
<keyword evidence="10" id="KW-1185">Reference proteome</keyword>
<dbReference type="Gene3D" id="1.20.1640.10">
    <property type="entry name" value="Multidrug efflux transporter AcrB transmembrane domain"/>
    <property type="match status" value="2"/>
</dbReference>
<feature type="transmembrane region" description="Helical" evidence="8">
    <location>
        <begin position="340"/>
        <end position="357"/>
    </location>
</feature>
<evidence type="ECO:0000256" key="2">
    <source>
        <dbReference type="ARBA" id="ARBA00022448"/>
    </source>
</evidence>
<dbReference type="InterPro" id="IPR027463">
    <property type="entry name" value="AcrB_DN_DC_subdom"/>
</dbReference>
<dbReference type="SUPFAM" id="SSF82714">
    <property type="entry name" value="Multidrug efflux transporter AcrB TolC docking domain, DN and DC subdomains"/>
    <property type="match status" value="2"/>
</dbReference>
<feature type="transmembrane region" description="Helical" evidence="8">
    <location>
        <begin position="364"/>
        <end position="384"/>
    </location>
</feature>
<evidence type="ECO:0000256" key="3">
    <source>
        <dbReference type="ARBA" id="ARBA00022475"/>
    </source>
</evidence>
<evidence type="ECO:0000313" key="10">
    <source>
        <dbReference type="Proteomes" id="UP000034954"/>
    </source>
</evidence>
<dbReference type="Gene3D" id="3.30.70.1320">
    <property type="entry name" value="Multidrug efflux transporter AcrB pore domain like"/>
    <property type="match status" value="1"/>
</dbReference>
<evidence type="ECO:0000256" key="8">
    <source>
        <dbReference type="SAM" id="Phobius"/>
    </source>
</evidence>
<keyword evidence="7 8" id="KW-0472">Membrane</keyword>
<organism evidence="9 10">
    <name type="scientific">Candidatus Brocadia fulgida</name>
    <dbReference type="NCBI Taxonomy" id="380242"/>
    <lineage>
        <taxon>Bacteria</taxon>
        <taxon>Pseudomonadati</taxon>
        <taxon>Planctomycetota</taxon>
        <taxon>Candidatus Brocadiia</taxon>
        <taxon>Candidatus Brocadiales</taxon>
        <taxon>Candidatus Brocadiaceae</taxon>
        <taxon>Candidatus Brocadia</taxon>
    </lineage>
</organism>
<feature type="transmembrane region" description="Helical" evidence="8">
    <location>
        <begin position="435"/>
        <end position="455"/>
    </location>
</feature>
<feature type="transmembrane region" description="Helical" evidence="8">
    <location>
        <begin position="859"/>
        <end position="879"/>
    </location>
</feature>
<feature type="transmembrane region" description="Helical" evidence="8">
    <location>
        <begin position="528"/>
        <end position="549"/>
    </location>
</feature>